<proteinExistence type="predicted"/>
<dbReference type="OrthoDB" id="7961152at2"/>
<evidence type="ECO:0000313" key="2">
    <source>
        <dbReference type="EMBL" id="KUF10213.1"/>
    </source>
</evidence>
<dbReference type="EMBL" id="LPXO01000008">
    <property type="protein sequence ID" value="KUF10213.1"/>
    <property type="molecule type" value="Genomic_DNA"/>
</dbReference>
<dbReference type="Pfam" id="PF20056">
    <property type="entry name" value="DUF6455"/>
    <property type="match status" value="1"/>
</dbReference>
<dbReference type="RefSeq" id="WP_058862884.1">
    <property type="nucleotide sequence ID" value="NZ_LPXO01000008.1"/>
</dbReference>
<accession>A0A0W7WHZ6</accession>
<dbReference type="Proteomes" id="UP000054396">
    <property type="component" value="Unassembled WGS sequence"/>
</dbReference>
<reference evidence="2 3" key="1">
    <citation type="submission" date="2015-12" db="EMBL/GenBank/DDBJ databases">
        <authorList>
            <person name="Shamseldin A."/>
            <person name="Moawad H."/>
            <person name="Abd El-Rahim W.M."/>
            <person name="Sadowsky M.J."/>
        </authorList>
    </citation>
    <scope>NUCLEOTIDE SEQUENCE [LARGE SCALE GENOMIC DNA]</scope>
    <source>
        <strain evidence="2 3">SJ5A-1</strain>
    </source>
</reference>
<dbReference type="InterPro" id="IPR045601">
    <property type="entry name" value="DUF6455"/>
</dbReference>
<evidence type="ECO:0000313" key="3">
    <source>
        <dbReference type="Proteomes" id="UP000054396"/>
    </source>
</evidence>
<organism evidence="2 3">
    <name type="scientific">Pseudoponticoccus marisrubri</name>
    <dbReference type="NCBI Taxonomy" id="1685382"/>
    <lineage>
        <taxon>Bacteria</taxon>
        <taxon>Pseudomonadati</taxon>
        <taxon>Pseudomonadota</taxon>
        <taxon>Alphaproteobacteria</taxon>
        <taxon>Rhodobacterales</taxon>
        <taxon>Roseobacteraceae</taxon>
        <taxon>Pseudoponticoccus</taxon>
    </lineage>
</organism>
<gene>
    <name evidence="2" type="ORF">AVJ23_14320</name>
</gene>
<sequence>MQSKATLKRHAALVDRMSQAQGLDLEEQMLRGRLTVSDLEDAVLRCTGCSCPDACESWLAEQSGPAQGTPGYCRNQDLFDTLSRG</sequence>
<keyword evidence="3" id="KW-1185">Reference proteome</keyword>
<feature type="domain" description="DUF6455" evidence="1">
    <location>
        <begin position="1"/>
        <end position="84"/>
    </location>
</feature>
<protein>
    <recommendedName>
        <fullName evidence="1">DUF6455 domain-containing protein</fullName>
    </recommendedName>
</protein>
<evidence type="ECO:0000259" key="1">
    <source>
        <dbReference type="Pfam" id="PF20056"/>
    </source>
</evidence>
<dbReference type="AlphaFoldDB" id="A0A0W7WHZ6"/>
<comment type="caution">
    <text evidence="2">The sequence shown here is derived from an EMBL/GenBank/DDBJ whole genome shotgun (WGS) entry which is preliminary data.</text>
</comment>
<dbReference type="STRING" id="1685382.AVJ23_14320"/>
<name>A0A0W7WHZ6_9RHOB</name>